<evidence type="ECO:0000256" key="5">
    <source>
        <dbReference type="ARBA" id="ARBA00022692"/>
    </source>
</evidence>
<evidence type="ECO:0000259" key="10">
    <source>
        <dbReference type="PROSITE" id="PS51012"/>
    </source>
</evidence>
<gene>
    <name evidence="11" type="ORF">EXJ73_21980</name>
</gene>
<feature type="region of interest" description="Disordered" evidence="8">
    <location>
        <begin position="1"/>
        <end position="39"/>
    </location>
</feature>
<evidence type="ECO:0000313" key="12">
    <source>
        <dbReference type="Proteomes" id="UP001152766"/>
    </source>
</evidence>
<keyword evidence="4" id="KW-1003">Cell membrane</keyword>
<evidence type="ECO:0000256" key="3">
    <source>
        <dbReference type="ARBA" id="ARBA00022448"/>
    </source>
</evidence>
<dbReference type="PROSITE" id="PS51012">
    <property type="entry name" value="ABC_TM2"/>
    <property type="match status" value="1"/>
</dbReference>
<dbReference type="Proteomes" id="UP001152766">
    <property type="component" value="Unassembled WGS sequence"/>
</dbReference>
<evidence type="ECO:0000256" key="2">
    <source>
        <dbReference type="ARBA" id="ARBA00007783"/>
    </source>
</evidence>
<dbReference type="PANTHER" id="PTHR30294">
    <property type="entry name" value="MEMBRANE COMPONENT OF ABC TRANSPORTER YHHJ-RELATED"/>
    <property type="match status" value="1"/>
</dbReference>
<evidence type="ECO:0000256" key="6">
    <source>
        <dbReference type="ARBA" id="ARBA00022989"/>
    </source>
</evidence>
<dbReference type="Pfam" id="PF12698">
    <property type="entry name" value="ABC2_membrane_3"/>
    <property type="match status" value="1"/>
</dbReference>
<feature type="transmembrane region" description="Helical" evidence="9">
    <location>
        <begin position="397"/>
        <end position="418"/>
    </location>
</feature>
<dbReference type="GO" id="GO:0140359">
    <property type="term" value="F:ABC-type transporter activity"/>
    <property type="evidence" value="ECO:0007669"/>
    <property type="project" value="InterPro"/>
</dbReference>
<feature type="transmembrane region" description="Helical" evidence="9">
    <location>
        <begin position="363"/>
        <end position="385"/>
    </location>
</feature>
<proteinExistence type="inferred from homology"/>
<dbReference type="AlphaFoldDB" id="A0A9X4LLR9"/>
<dbReference type="InterPro" id="IPR013525">
    <property type="entry name" value="ABC2_TM"/>
</dbReference>
<comment type="caution">
    <text evidence="11">The sequence shown here is derived from an EMBL/GenBank/DDBJ whole genome shotgun (WGS) entry which is preliminary data.</text>
</comment>
<feature type="compositionally biased region" description="Polar residues" evidence="8">
    <location>
        <begin position="26"/>
        <end position="35"/>
    </location>
</feature>
<evidence type="ECO:0000256" key="4">
    <source>
        <dbReference type="ARBA" id="ARBA00022475"/>
    </source>
</evidence>
<dbReference type="InterPro" id="IPR051449">
    <property type="entry name" value="ABC-2_transporter_component"/>
</dbReference>
<feature type="transmembrane region" description="Helical" evidence="9">
    <location>
        <begin position="329"/>
        <end position="357"/>
    </location>
</feature>
<organism evidence="11 12">
    <name type="scientific">Pelomonas aquatica</name>
    <dbReference type="NCBI Taxonomy" id="431058"/>
    <lineage>
        <taxon>Bacteria</taxon>
        <taxon>Pseudomonadati</taxon>
        <taxon>Pseudomonadota</taxon>
        <taxon>Betaproteobacteria</taxon>
        <taxon>Burkholderiales</taxon>
        <taxon>Sphaerotilaceae</taxon>
        <taxon>Roseateles</taxon>
    </lineage>
</organism>
<dbReference type="GO" id="GO:0005886">
    <property type="term" value="C:plasma membrane"/>
    <property type="evidence" value="ECO:0007669"/>
    <property type="project" value="UniProtKB-SubCell"/>
</dbReference>
<feature type="domain" description="ABC transmembrane type-2" evidence="10">
    <location>
        <begin position="251"/>
        <end position="476"/>
    </location>
</feature>
<evidence type="ECO:0000256" key="7">
    <source>
        <dbReference type="ARBA" id="ARBA00023136"/>
    </source>
</evidence>
<name>A0A9X4LLR9_9BURK</name>
<comment type="similarity">
    <text evidence="2">Belongs to the ABC-2 integral membrane protein family.</text>
</comment>
<keyword evidence="5 9" id="KW-0812">Transmembrane</keyword>
<dbReference type="PANTHER" id="PTHR30294:SF38">
    <property type="entry name" value="TRANSPORT PERMEASE PROTEIN"/>
    <property type="match status" value="1"/>
</dbReference>
<evidence type="ECO:0000256" key="8">
    <source>
        <dbReference type="SAM" id="MobiDB-lite"/>
    </source>
</evidence>
<keyword evidence="3" id="KW-0813">Transport</keyword>
<protein>
    <submittedName>
        <fullName evidence="11">ABC transporter</fullName>
    </submittedName>
</protein>
<evidence type="ECO:0000313" key="11">
    <source>
        <dbReference type="EMBL" id="MDG0865134.1"/>
    </source>
</evidence>
<accession>A0A9X4LLR9</accession>
<dbReference type="InterPro" id="IPR047817">
    <property type="entry name" value="ABC2_TM_bact-type"/>
</dbReference>
<keyword evidence="12" id="KW-1185">Reference proteome</keyword>
<evidence type="ECO:0000256" key="1">
    <source>
        <dbReference type="ARBA" id="ARBA00004651"/>
    </source>
</evidence>
<keyword evidence="6 9" id="KW-1133">Transmembrane helix</keyword>
<comment type="subcellular location">
    <subcellularLocation>
        <location evidence="1">Cell membrane</location>
        <topology evidence="1">Multi-pass membrane protein</topology>
    </subcellularLocation>
</comment>
<keyword evidence="7 9" id="KW-0472">Membrane</keyword>
<feature type="transmembrane region" description="Helical" evidence="9">
    <location>
        <begin position="448"/>
        <end position="471"/>
    </location>
</feature>
<reference evidence="11" key="1">
    <citation type="submission" date="2019-02" db="EMBL/GenBank/DDBJ databases">
        <title>Draft genome of the type strain Pelomonas aquatica CCUG 52575T.</title>
        <authorList>
            <person name="Gomila M."/>
            <person name="Lalucat J."/>
        </authorList>
    </citation>
    <scope>NUCLEOTIDE SEQUENCE</scope>
    <source>
        <strain evidence="11">CCUG 52575</strain>
    </source>
</reference>
<dbReference type="Gene3D" id="3.40.1710.10">
    <property type="entry name" value="abc type-2 transporter like domain"/>
    <property type="match status" value="1"/>
</dbReference>
<evidence type="ECO:0000256" key="9">
    <source>
        <dbReference type="SAM" id="Phobius"/>
    </source>
</evidence>
<feature type="transmembrane region" description="Helical" evidence="9">
    <location>
        <begin position="287"/>
        <end position="308"/>
    </location>
</feature>
<dbReference type="EMBL" id="SGUG01000053">
    <property type="protein sequence ID" value="MDG0865134.1"/>
    <property type="molecule type" value="Genomic_DNA"/>
</dbReference>
<sequence length="477" mass="50120">MPAPCSRPWPGAASPCAAWPRPAPRSKTSSCNSPAAHSATEEDSDMQALLALVRAEIKLHFSNRRAVLMSIVAPILIAAFFDSLFGGSSKPAGIAVGVVDLDHSPLSQRVVAALQAEATLKTTVTDAADALAQVRAGKLRAVAILPRGLGRQAPGAMFGGADKPEIALHYDPSQASALAIVRGLLAQTLMQEVSRATFGANSPVLADLKQQVEQARDLDPERRAALARMFDGIAAVQQREAAQPQAQAASAPRAGGLSLPYTTREIEAVQSGANAAPVAYNSYAHSFAGMGVQFILMAGIDMALGLLLMRRLGLWKRLRAAPLSRAQLLGSRIVASALISLIVFAVLYAVAIAGFGVRVLGSPAGLVLVLVCFALLTASFGLLVAALGRTPEATRGLAILATLLMVMLGGAWVPAFIFPDWLQTLSFAVPTRWAVDALDAMTWRGQGFTAALLPSAVMLGFSAVFAGVAVWRFRWEE</sequence>